<dbReference type="CDD" id="cd02794">
    <property type="entry name" value="MopB_CT_DmsA-EC"/>
    <property type="match status" value="1"/>
</dbReference>
<sequence>MSSLVERKSLSRRAFLKLSAITGSALALIGCNPKALKDNQVDSSNGIEEPEIKIEEGVTIIPTSGSNNCGGRCVIKAHVKDGVVIRLTTDEGTEDEASTTLARACVRGRAYRQTYFHPDRLKYPMKRIGKRGEGKFERISWEEAVDTIASETKRIKEKYGPASRYVHYATGVSATIRGNNLVSRLLSLDGGYLGYYNSYSTAATAIAKPYTYGTSNTGNTPDDWVNSKLIILWGHNPAETIFGTTMYPLRKAKEAGAKIIVVDPRYSDTAISLADEWIPLLPGTDNAVMDAMAYVMITEGLHDQGFLDKYALGFDGEHMPKGISSKESYKSYILGESDGIPKTPEWAEKISKTPANTIINLAREYATTKPAALIQGWGPQRNAYGEQIVRGATVLAAMTGNVGINGGWASGAGYASRISIPSVPIPENPFEGKIPLFLWTDAIVRGTEMGAKDGVKGVKKIPSNIKMIFNLAGNTLINQHSDHNRTAEILKDENKVEFIVVSDIFMTPSAKFADILLPGDTVFERNNITTPWTYGDFVLYANKVVDPPFECKFEYEWLKEVAEKLGLKDEFTEGNETNEDWTRWIVKGIQENHPDFPSFEEFREKGIYRFKFDKPLVAFKEQIENPENNPFPTPSGKIEIFSQRLYDMKTPKEIPAIPKYISSWEGPEDPLTKKYPLQCIGHHIKRRCHSTHDNNPWGEEVEPQSIWINPIDAENRNIKDGDIVRAFNDRGIVQLPAKVTNRIMPGVTSIPQGAWWTPDENGVDIRGSINTLTTHRPTPLAKGNPQHTNLIEVEKA</sequence>
<dbReference type="CDD" id="cd02770">
    <property type="entry name" value="MopB_DmsA-EC"/>
    <property type="match status" value="1"/>
</dbReference>
<dbReference type="InterPro" id="IPR009010">
    <property type="entry name" value="Asp_de-COase-like_dom_sf"/>
</dbReference>
<keyword evidence="9" id="KW-1185">Reference proteome</keyword>
<dbReference type="Proteomes" id="UP000184114">
    <property type="component" value="Unassembled WGS sequence"/>
</dbReference>
<evidence type="ECO:0000259" key="7">
    <source>
        <dbReference type="PROSITE" id="PS51669"/>
    </source>
</evidence>
<dbReference type="SUPFAM" id="SSF50692">
    <property type="entry name" value="ADC-like"/>
    <property type="match status" value="1"/>
</dbReference>
<dbReference type="PANTHER" id="PTHR43742:SF3">
    <property type="entry name" value="DIMETHYL SULFOXIDE REDUCTASE DMSA"/>
    <property type="match status" value="1"/>
</dbReference>
<dbReference type="GO" id="GO:0043546">
    <property type="term" value="F:molybdopterin cofactor binding"/>
    <property type="evidence" value="ECO:0007669"/>
    <property type="project" value="InterPro"/>
</dbReference>
<dbReference type="Gene3D" id="2.40.40.20">
    <property type="match status" value="1"/>
</dbReference>
<dbReference type="GO" id="GO:0009055">
    <property type="term" value="F:electron transfer activity"/>
    <property type="evidence" value="ECO:0007669"/>
    <property type="project" value="TreeGrafter"/>
</dbReference>
<dbReference type="RefSeq" id="WP_072973221.1">
    <property type="nucleotide sequence ID" value="NZ_FQTY01000002.1"/>
</dbReference>
<dbReference type="InterPro" id="IPR019546">
    <property type="entry name" value="TAT_signal_bac_arc"/>
</dbReference>
<dbReference type="Pfam" id="PF00384">
    <property type="entry name" value="Molybdopterin"/>
    <property type="match status" value="1"/>
</dbReference>
<evidence type="ECO:0000256" key="5">
    <source>
        <dbReference type="ARBA" id="ARBA00023004"/>
    </source>
</evidence>
<dbReference type="GeneID" id="90996420"/>
<evidence type="ECO:0000256" key="1">
    <source>
        <dbReference type="ARBA" id="ARBA00010312"/>
    </source>
</evidence>
<name>A0A1M4TL76_9FIRM</name>
<dbReference type="NCBIfam" id="TIGR01409">
    <property type="entry name" value="TAT_signal_seq"/>
    <property type="match status" value="1"/>
</dbReference>
<dbReference type="STRING" id="1123404.SAMN02745784_00735"/>
<dbReference type="NCBIfam" id="TIGR02166">
    <property type="entry name" value="dmsA_ynfE"/>
    <property type="match status" value="1"/>
</dbReference>
<dbReference type="PROSITE" id="PS51318">
    <property type="entry name" value="TAT"/>
    <property type="match status" value="1"/>
</dbReference>
<evidence type="ECO:0000256" key="3">
    <source>
        <dbReference type="ARBA" id="ARBA00022729"/>
    </source>
</evidence>
<dbReference type="Gene3D" id="3.40.50.740">
    <property type="match status" value="1"/>
</dbReference>
<dbReference type="GO" id="GO:0009061">
    <property type="term" value="P:anaerobic respiration"/>
    <property type="evidence" value="ECO:0007669"/>
    <property type="project" value="TreeGrafter"/>
</dbReference>
<dbReference type="Gene3D" id="3.40.228.10">
    <property type="entry name" value="Dimethylsulfoxide Reductase, domain 2"/>
    <property type="match status" value="2"/>
</dbReference>
<dbReference type="Gene3D" id="3.40.50.12440">
    <property type="match status" value="1"/>
</dbReference>
<keyword evidence="2" id="KW-0479">Metal-binding</keyword>
<dbReference type="PROSITE" id="PS51669">
    <property type="entry name" value="4FE4S_MOW_BIS_MGD"/>
    <property type="match status" value="1"/>
</dbReference>
<accession>A0A1M4TL76</accession>
<keyword evidence="4" id="KW-0560">Oxidoreductase</keyword>
<comment type="similarity">
    <text evidence="1">Belongs to the prokaryotic molybdopterin-containing oxidoreductase family.</text>
</comment>
<reference evidence="9" key="1">
    <citation type="submission" date="2016-11" db="EMBL/GenBank/DDBJ databases">
        <authorList>
            <person name="Varghese N."/>
            <person name="Submissions S."/>
        </authorList>
    </citation>
    <scope>NUCLEOTIDE SEQUENCE [LARGE SCALE GENOMIC DNA]</scope>
    <source>
        <strain evidence="9">DSM 18095</strain>
    </source>
</reference>
<evidence type="ECO:0000313" key="8">
    <source>
        <dbReference type="EMBL" id="SHE45243.1"/>
    </source>
</evidence>
<dbReference type="InterPro" id="IPR011888">
    <property type="entry name" value="Anaer_DMSO_reductase"/>
</dbReference>
<dbReference type="GO" id="GO:0051539">
    <property type="term" value="F:4 iron, 4 sulfur cluster binding"/>
    <property type="evidence" value="ECO:0007669"/>
    <property type="project" value="InterPro"/>
</dbReference>
<keyword evidence="5" id="KW-0408">Iron</keyword>
<protein>
    <submittedName>
        <fullName evidence="8">Anaerobic dimethyl sulfoxide reductase subunit A</fullName>
    </submittedName>
</protein>
<dbReference type="GO" id="GO:0030288">
    <property type="term" value="C:outer membrane-bounded periplasmic space"/>
    <property type="evidence" value="ECO:0007669"/>
    <property type="project" value="TreeGrafter"/>
</dbReference>
<dbReference type="FunFam" id="3.40.228.10:FF:000004">
    <property type="entry name" value="Dimethyl sulfoxide reductase subunit A"/>
    <property type="match status" value="1"/>
</dbReference>
<dbReference type="InterPro" id="IPR006656">
    <property type="entry name" value="Mopterin_OxRdtase"/>
</dbReference>
<organism evidence="8 9">
    <name type="scientific">Tissierella praeacuta DSM 18095</name>
    <dbReference type="NCBI Taxonomy" id="1123404"/>
    <lineage>
        <taxon>Bacteria</taxon>
        <taxon>Bacillati</taxon>
        <taxon>Bacillota</taxon>
        <taxon>Tissierellia</taxon>
        <taxon>Tissierellales</taxon>
        <taxon>Tissierellaceae</taxon>
        <taxon>Tissierella</taxon>
    </lineage>
</organism>
<dbReference type="Pfam" id="PF01568">
    <property type="entry name" value="Molydop_binding"/>
    <property type="match status" value="1"/>
</dbReference>
<dbReference type="GO" id="GO:0009389">
    <property type="term" value="F:dimethyl sulfoxide reductase activity"/>
    <property type="evidence" value="ECO:0007669"/>
    <property type="project" value="InterPro"/>
</dbReference>
<evidence type="ECO:0000256" key="2">
    <source>
        <dbReference type="ARBA" id="ARBA00022723"/>
    </source>
</evidence>
<proteinExistence type="inferred from homology"/>
<keyword evidence="6" id="KW-0411">Iron-sulfur</keyword>
<dbReference type="SUPFAM" id="SSF53706">
    <property type="entry name" value="Formate dehydrogenase/DMSO reductase, domains 1-3"/>
    <property type="match status" value="1"/>
</dbReference>
<dbReference type="PROSITE" id="PS51257">
    <property type="entry name" value="PROKAR_LIPOPROTEIN"/>
    <property type="match status" value="1"/>
</dbReference>
<dbReference type="InterPro" id="IPR006657">
    <property type="entry name" value="MoPterin_dinucl-bd_dom"/>
</dbReference>
<dbReference type="EMBL" id="FQTY01000002">
    <property type="protein sequence ID" value="SHE45243.1"/>
    <property type="molecule type" value="Genomic_DNA"/>
</dbReference>
<evidence type="ECO:0000256" key="6">
    <source>
        <dbReference type="ARBA" id="ARBA00023014"/>
    </source>
</evidence>
<feature type="domain" description="4Fe-4S Mo/W bis-MGD-type" evidence="7">
    <location>
        <begin position="58"/>
        <end position="119"/>
    </location>
</feature>
<dbReference type="AlphaFoldDB" id="A0A1M4TL76"/>
<keyword evidence="3" id="KW-0732">Signal</keyword>
<gene>
    <name evidence="8" type="ORF">SAMN02745784_00735</name>
</gene>
<dbReference type="InterPro" id="IPR006311">
    <property type="entry name" value="TAT_signal"/>
</dbReference>
<evidence type="ECO:0000256" key="4">
    <source>
        <dbReference type="ARBA" id="ARBA00023002"/>
    </source>
</evidence>
<dbReference type="PANTHER" id="PTHR43742">
    <property type="entry name" value="TRIMETHYLAMINE-N-OXIDE REDUCTASE"/>
    <property type="match status" value="1"/>
</dbReference>
<evidence type="ECO:0000313" key="9">
    <source>
        <dbReference type="Proteomes" id="UP000184114"/>
    </source>
</evidence>
<dbReference type="GO" id="GO:0030151">
    <property type="term" value="F:molybdenum ion binding"/>
    <property type="evidence" value="ECO:0007669"/>
    <property type="project" value="InterPro"/>
</dbReference>
<dbReference type="InterPro" id="IPR050612">
    <property type="entry name" value="Prok_Mopterin_Oxidored"/>
</dbReference>
<dbReference type="InterPro" id="IPR006963">
    <property type="entry name" value="Mopterin_OxRdtase_4Fe-4S_dom"/>
</dbReference>